<dbReference type="Proteomes" id="UP000215335">
    <property type="component" value="Unassembled WGS sequence"/>
</dbReference>
<reference evidence="1 2" key="1">
    <citation type="journal article" date="2017" name="Curr. Biol.">
        <title>The Evolution of Venom by Co-option of Single-Copy Genes.</title>
        <authorList>
            <person name="Martinson E.O."/>
            <person name="Mrinalini"/>
            <person name="Kelkar Y.D."/>
            <person name="Chang C.H."/>
            <person name="Werren J.H."/>
        </authorList>
    </citation>
    <scope>NUCLEOTIDE SEQUENCE [LARGE SCALE GENOMIC DNA]</scope>
    <source>
        <strain evidence="1 2">Alberta</strain>
        <tissue evidence="1">Whole body</tissue>
    </source>
</reference>
<proteinExistence type="predicted"/>
<accession>A0A232ESZ4</accession>
<dbReference type="AlphaFoldDB" id="A0A232ESZ4"/>
<organism evidence="1 2">
    <name type="scientific">Trichomalopsis sarcophagae</name>
    <dbReference type="NCBI Taxonomy" id="543379"/>
    <lineage>
        <taxon>Eukaryota</taxon>
        <taxon>Metazoa</taxon>
        <taxon>Ecdysozoa</taxon>
        <taxon>Arthropoda</taxon>
        <taxon>Hexapoda</taxon>
        <taxon>Insecta</taxon>
        <taxon>Pterygota</taxon>
        <taxon>Neoptera</taxon>
        <taxon>Endopterygota</taxon>
        <taxon>Hymenoptera</taxon>
        <taxon>Apocrita</taxon>
        <taxon>Proctotrupomorpha</taxon>
        <taxon>Chalcidoidea</taxon>
        <taxon>Pteromalidae</taxon>
        <taxon>Pteromalinae</taxon>
        <taxon>Trichomalopsis</taxon>
    </lineage>
</organism>
<gene>
    <name evidence="1" type="ORF">TSAR_007550</name>
</gene>
<comment type="caution">
    <text evidence="1">The sequence shown here is derived from an EMBL/GenBank/DDBJ whole genome shotgun (WGS) entry which is preliminary data.</text>
</comment>
<evidence type="ECO:0000313" key="2">
    <source>
        <dbReference type="Proteomes" id="UP000215335"/>
    </source>
</evidence>
<keyword evidence="2" id="KW-1185">Reference proteome</keyword>
<evidence type="ECO:0000313" key="1">
    <source>
        <dbReference type="EMBL" id="OXU21475.1"/>
    </source>
</evidence>
<dbReference type="EMBL" id="NNAY01002358">
    <property type="protein sequence ID" value="OXU21475.1"/>
    <property type="molecule type" value="Genomic_DNA"/>
</dbReference>
<name>A0A232ESZ4_9HYME</name>
<sequence>MRATAMSEPEWQYDTSGIASVLPSTICRIILMTVYVTLLQTIVFDLLNDDSATVCSLLNRYVFI</sequence>
<protein>
    <submittedName>
        <fullName evidence="1">Uncharacterized protein</fullName>
    </submittedName>
</protein>